<reference evidence="2" key="1">
    <citation type="journal article" date="2018" name="DNA Res.">
        <title>Multiple hybrid de novo genome assembly of finger millet, an orphan allotetraploid crop.</title>
        <authorList>
            <person name="Hatakeyama M."/>
            <person name="Aluri S."/>
            <person name="Balachadran M.T."/>
            <person name="Sivarajan S.R."/>
            <person name="Patrignani A."/>
            <person name="Gruter S."/>
            <person name="Poveda L."/>
            <person name="Shimizu-Inatsugi R."/>
            <person name="Baeten J."/>
            <person name="Francoijs K.J."/>
            <person name="Nataraja K.N."/>
            <person name="Reddy Y.A.N."/>
            <person name="Phadnis S."/>
            <person name="Ravikumar R.L."/>
            <person name="Schlapbach R."/>
            <person name="Sreeman S.M."/>
            <person name="Shimizu K.K."/>
        </authorList>
    </citation>
    <scope>NUCLEOTIDE SEQUENCE</scope>
</reference>
<proteinExistence type="predicted"/>
<name>A0AAV5CC47_ELECO</name>
<evidence type="ECO:0000313" key="3">
    <source>
        <dbReference type="Proteomes" id="UP001054889"/>
    </source>
</evidence>
<accession>A0AAV5CC47</accession>
<feature type="region of interest" description="Disordered" evidence="1">
    <location>
        <begin position="1"/>
        <end position="39"/>
    </location>
</feature>
<comment type="caution">
    <text evidence="2">The sequence shown here is derived from an EMBL/GenBank/DDBJ whole genome shotgun (WGS) entry which is preliminary data.</text>
</comment>
<sequence length="97" mass="10480">MTASGRQAAALGLKDDSAREGQRRSGRPHLRGGRRRRSGAMMLKLGLGDDSYGGRELWQPIGVVGTRAPRNRANSPGLSLYRWEPSSGGCHPPLKTL</sequence>
<evidence type="ECO:0000313" key="2">
    <source>
        <dbReference type="EMBL" id="GJM95813.1"/>
    </source>
</evidence>
<reference evidence="2" key="2">
    <citation type="submission" date="2021-12" db="EMBL/GenBank/DDBJ databases">
        <title>Resequencing data analysis of finger millet.</title>
        <authorList>
            <person name="Hatakeyama M."/>
            <person name="Aluri S."/>
            <person name="Balachadran M.T."/>
            <person name="Sivarajan S.R."/>
            <person name="Poveda L."/>
            <person name="Shimizu-Inatsugi R."/>
            <person name="Schlapbach R."/>
            <person name="Sreeman S.M."/>
            <person name="Shimizu K.K."/>
        </authorList>
    </citation>
    <scope>NUCLEOTIDE SEQUENCE</scope>
</reference>
<gene>
    <name evidence="2" type="primary">ga12591</name>
    <name evidence="2" type="ORF">PR202_ga12591</name>
</gene>
<dbReference type="EMBL" id="BQKI01000006">
    <property type="protein sequence ID" value="GJM95813.1"/>
    <property type="molecule type" value="Genomic_DNA"/>
</dbReference>
<organism evidence="2 3">
    <name type="scientific">Eleusine coracana subsp. coracana</name>
    <dbReference type="NCBI Taxonomy" id="191504"/>
    <lineage>
        <taxon>Eukaryota</taxon>
        <taxon>Viridiplantae</taxon>
        <taxon>Streptophyta</taxon>
        <taxon>Embryophyta</taxon>
        <taxon>Tracheophyta</taxon>
        <taxon>Spermatophyta</taxon>
        <taxon>Magnoliopsida</taxon>
        <taxon>Liliopsida</taxon>
        <taxon>Poales</taxon>
        <taxon>Poaceae</taxon>
        <taxon>PACMAD clade</taxon>
        <taxon>Chloridoideae</taxon>
        <taxon>Cynodonteae</taxon>
        <taxon>Eleusininae</taxon>
        <taxon>Eleusine</taxon>
    </lineage>
</organism>
<dbReference type="Proteomes" id="UP001054889">
    <property type="component" value="Unassembled WGS sequence"/>
</dbReference>
<feature type="compositionally biased region" description="Basic residues" evidence="1">
    <location>
        <begin position="24"/>
        <end position="38"/>
    </location>
</feature>
<protein>
    <submittedName>
        <fullName evidence="2">Uncharacterized protein</fullName>
    </submittedName>
</protein>
<feature type="compositionally biased region" description="Basic and acidic residues" evidence="1">
    <location>
        <begin position="13"/>
        <end position="23"/>
    </location>
</feature>
<dbReference type="AlphaFoldDB" id="A0AAV5CC47"/>
<keyword evidence="3" id="KW-1185">Reference proteome</keyword>
<evidence type="ECO:0000256" key="1">
    <source>
        <dbReference type="SAM" id="MobiDB-lite"/>
    </source>
</evidence>